<feature type="compositionally biased region" description="Low complexity" evidence="2">
    <location>
        <begin position="627"/>
        <end position="641"/>
    </location>
</feature>
<feature type="compositionally biased region" description="Low complexity" evidence="2">
    <location>
        <begin position="605"/>
        <end position="619"/>
    </location>
</feature>
<feature type="compositionally biased region" description="Basic and acidic residues" evidence="2">
    <location>
        <begin position="906"/>
        <end position="915"/>
    </location>
</feature>
<feature type="compositionally biased region" description="Basic and acidic residues" evidence="2">
    <location>
        <begin position="342"/>
        <end position="353"/>
    </location>
</feature>
<feature type="domain" description="Elongation factor 1 beta central acidic region eukaryote" evidence="3">
    <location>
        <begin position="332"/>
        <end position="357"/>
    </location>
</feature>
<dbReference type="GO" id="GO:1905394">
    <property type="term" value="F:retromer complex binding"/>
    <property type="evidence" value="ECO:0007669"/>
    <property type="project" value="TreeGrafter"/>
</dbReference>
<feature type="compositionally biased region" description="Basic and acidic residues" evidence="2">
    <location>
        <begin position="473"/>
        <end position="482"/>
    </location>
</feature>
<proteinExistence type="predicted"/>
<feature type="compositionally biased region" description="Pro residues" evidence="2">
    <location>
        <begin position="1"/>
        <end position="10"/>
    </location>
</feature>
<keyword evidence="4" id="KW-1185">Reference proteome</keyword>
<feature type="domain" description="Elongation factor 1 beta central acidic region eukaryote" evidence="3">
    <location>
        <begin position="673"/>
        <end position="699"/>
    </location>
</feature>
<feature type="compositionally biased region" description="Basic and acidic residues" evidence="2">
    <location>
        <begin position="1085"/>
        <end position="1094"/>
    </location>
</feature>
<dbReference type="PANTHER" id="PTHR21669">
    <property type="entry name" value="CAPZ-INTERACTING PROTEIN AND RELATED PROTEINS"/>
    <property type="match status" value="1"/>
</dbReference>
<feature type="compositionally biased region" description="Basic and acidic residues" evidence="2">
    <location>
        <begin position="516"/>
        <end position="528"/>
    </location>
</feature>
<feature type="domain" description="Elongation factor 1 beta central acidic region eukaryote" evidence="3">
    <location>
        <begin position="534"/>
        <end position="562"/>
    </location>
</feature>
<feature type="compositionally biased region" description="Polar residues" evidence="2">
    <location>
        <begin position="1217"/>
        <end position="1226"/>
    </location>
</feature>
<name>A0A8B8EJG4_CRAVI</name>
<feature type="compositionally biased region" description="Acidic residues" evidence="2">
    <location>
        <begin position="211"/>
        <end position="222"/>
    </location>
</feature>
<dbReference type="GO" id="GO:0042147">
    <property type="term" value="P:retrograde transport, endosome to Golgi"/>
    <property type="evidence" value="ECO:0007669"/>
    <property type="project" value="TreeGrafter"/>
</dbReference>
<evidence type="ECO:0000256" key="2">
    <source>
        <dbReference type="SAM" id="MobiDB-lite"/>
    </source>
</evidence>
<dbReference type="OrthoDB" id="751084at2759"/>
<feature type="domain" description="Elongation factor 1 beta central acidic region eukaryote" evidence="3">
    <location>
        <begin position="761"/>
        <end position="791"/>
    </location>
</feature>
<feature type="domain" description="Elongation factor 1 beta central acidic region eukaryote" evidence="3">
    <location>
        <begin position="119"/>
        <end position="144"/>
    </location>
</feature>
<feature type="compositionally biased region" description="Acidic residues" evidence="2">
    <location>
        <begin position="535"/>
        <end position="545"/>
    </location>
</feature>
<feature type="domain" description="Elongation factor 1 beta central acidic region eukaryote" evidence="3">
    <location>
        <begin position="1043"/>
        <end position="1069"/>
    </location>
</feature>
<dbReference type="GO" id="GO:0005829">
    <property type="term" value="C:cytosol"/>
    <property type="evidence" value="ECO:0007669"/>
    <property type="project" value="GOC"/>
</dbReference>
<dbReference type="PANTHER" id="PTHR21669:SF1">
    <property type="entry name" value="WASH COMPLEX SUBUNIT 2"/>
    <property type="match status" value="1"/>
</dbReference>
<feature type="region of interest" description="Disordered" evidence="2">
    <location>
        <begin position="211"/>
        <end position="1130"/>
    </location>
</feature>
<dbReference type="Pfam" id="PF15255">
    <property type="entry name" value="CAP-ZIP_m"/>
    <property type="match status" value="1"/>
</dbReference>
<feature type="compositionally biased region" description="Basic and acidic residues" evidence="2">
    <location>
        <begin position="118"/>
        <end position="140"/>
    </location>
</feature>
<feature type="compositionally biased region" description="Acidic residues" evidence="2">
    <location>
        <begin position="408"/>
        <end position="417"/>
    </location>
</feature>
<dbReference type="Proteomes" id="UP000694844">
    <property type="component" value="Chromosome 1"/>
</dbReference>
<dbReference type="InterPro" id="IPR018940">
    <property type="entry name" value="EF-1_beta_acid_region_euk"/>
</dbReference>
<feature type="compositionally biased region" description="Acidic residues" evidence="2">
    <location>
        <begin position="379"/>
        <end position="391"/>
    </location>
</feature>
<feature type="compositionally biased region" description="Acidic residues" evidence="2">
    <location>
        <begin position="230"/>
        <end position="239"/>
    </location>
</feature>
<feature type="compositionally biased region" description="Basic and acidic residues" evidence="2">
    <location>
        <begin position="996"/>
        <end position="1017"/>
    </location>
</feature>
<feature type="compositionally biased region" description="Basic and acidic residues" evidence="2">
    <location>
        <begin position="1515"/>
        <end position="1526"/>
    </location>
</feature>
<organism evidence="4 5">
    <name type="scientific">Crassostrea virginica</name>
    <name type="common">Eastern oyster</name>
    <dbReference type="NCBI Taxonomy" id="6565"/>
    <lineage>
        <taxon>Eukaryota</taxon>
        <taxon>Metazoa</taxon>
        <taxon>Spiralia</taxon>
        <taxon>Lophotrochozoa</taxon>
        <taxon>Mollusca</taxon>
        <taxon>Bivalvia</taxon>
        <taxon>Autobranchia</taxon>
        <taxon>Pteriomorphia</taxon>
        <taxon>Ostreida</taxon>
        <taxon>Ostreoidea</taxon>
        <taxon>Ostreidae</taxon>
        <taxon>Crassostrea</taxon>
    </lineage>
</organism>
<gene>
    <name evidence="5" type="primary">LOC111134794</name>
</gene>
<feature type="compositionally biased region" description="Basic and acidic residues" evidence="2">
    <location>
        <begin position="873"/>
        <end position="882"/>
    </location>
</feature>
<feature type="compositionally biased region" description="Polar residues" evidence="2">
    <location>
        <begin position="1361"/>
        <end position="1371"/>
    </location>
</feature>
<feature type="compositionally biased region" description="Acidic residues" evidence="2">
    <location>
        <begin position="762"/>
        <end position="772"/>
    </location>
</feature>
<feature type="domain" description="Elongation factor 1 beta central acidic region eukaryote" evidence="3">
    <location>
        <begin position="499"/>
        <end position="526"/>
    </location>
</feature>
<reference evidence="5" key="2">
    <citation type="submission" date="2025-08" db="UniProtKB">
        <authorList>
            <consortium name="RefSeq"/>
        </authorList>
    </citation>
    <scope>IDENTIFICATION</scope>
    <source>
        <tissue evidence="5">Whole sample</tissue>
    </source>
</reference>
<dbReference type="GO" id="GO:0005769">
    <property type="term" value="C:early endosome"/>
    <property type="evidence" value="ECO:0007669"/>
    <property type="project" value="TreeGrafter"/>
</dbReference>
<dbReference type="KEGG" id="cvn:111134794"/>
<feature type="compositionally biased region" description="Acidic residues" evidence="2">
    <location>
        <begin position="274"/>
        <end position="304"/>
    </location>
</feature>
<feature type="compositionally biased region" description="Basic residues" evidence="2">
    <location>
        <begin position="1504"/>
        <end position="1514"/>
    </location>
</feature>
<dbReference type="GO" id="GO:0036010">
    <property type="term" value="P:protein localization to endosome"/>
    <property type="evidence" value="ECO:0007669"/>
    <property type="project" value="TreeGrafter"/>
</dbReference>
<dbReference type="InterPro" id="IPR029341">
    <property type="entry name" value="FAM21/CAPZIP"/>
</dbReference>
<feature type="compositionally biased region" description="Acidic residues" evidence="2">
    <location>
        <begin position="798"/>
        <end position="809"/>
    </location>
</feature>
<feature type="domain" description="Elongation factor 1 beta central acidic region eukaryote" evidence="3">
    <location>
        <begin position="281"/>
        <end position="309"/>
    </location>
</feature>
<evidence type="ECO:0000313" key="4">
    <source>
        <dbReference type="Proteomes" id="UP000694844"/>
    </source>
</evidence>
<feature type="compositionally biased region" description="Basic and acidic residues" evidence="2">
    <location>
        <begin position="1411"/>
        <end position="1438"/>
    </location>
</feature>
<reference evidence="4" key="1">
    <citation type="submission" date="2024-06" db="UniProtKB">
        <authorList>
            <consortium name="RefSeq"/>
        </authorList>
    </citation>
    <scope>NUCLEOTIDE SEQUENCE [LARGE SCALE GENOMIC DNA]</scope>
</reference>
<evidence type="ECO:0000259" key="3">
    <source>
        <dbReference type="SMART" id="SM01182"/>
    </source>
</evidence>
<evidence type="ECO:0000256" key="1">
    <source>
        <dbReference type="ARBA" id="ARBA00022553"/>
    </source>
</evidence>
<dbReference type="GO" id="GO:0071203">
    <property type="term" value="C:WASH complex"/>
    <property type="evidence" value="ECO:0007669"/>
    <property type="project" value="TreeGrafter"/>
</dbReference>
<evidence type="ECO:0000313" key="5">
    <source>
        <dbReference type="RefSeq" id="XP_022339899.1"/>
    </source>
</evidence>
<feature type="region of interest" description="Disordered" evidence="2">
    <location>
        <begin position="1"/>
        <end position="31"/>
    </location>
</feature>
<feature type="region of interest" description="Disordered" evidence="2">
    <location>
        <begin position="1147"/>
        <end position="1173"/>
    </location>
</feature>
<feature type="compositionally biased region" description="Acidic residues" evidence="2">
    <location>
        <begin position="249"/>
        <end position="260"/>
    </location>
</feature>
<feature type="compositionally biased region" description="Basic residues" evidence="2">
    <location>
        <begin position="1227"/>
        <end position="1243"/>
    </location>
</feature>
<feature type="compositionally biased region" description="Basic and acidic residues" evidence="2">
    <location>
        <begin position="734"/>
        <end position="750"/>
    </location>
</feature>
<accession>A0A8B8EJG4</accession>
<dbReference type="GeneID" id="111134794"/>
<feature type="domain" description="Elongation factor 1 beta central acidic region eukaryote" evidence="3">
    <location>
        <begin position="431"/>
        <end position="458"/>
    </location>
</feature>
<feature type="region of interest" description="Disordered" evidence="2">
    <location>
        <begin position="1216"/>
        <end position="1594"/>
    </location>
</feature>
<dbReference type="RefSeq" id="XP_022339899.1">
    <property type="nucleotide sequence ID" value="XM_022484191.1"/>
</dbReference>
<feature type="compositionally biased region" description="Polar residues" evidence="2">
    <location>
        <begin position="1338"/>
        <end position="1349"/>
    </location>
</feature>
<sequence length="1594" mass="173018">MADVEPPPPETAQTTPNSASSAAEGNKPWERPWTVEEMRREATNWSLSGDAGLLLYLKDFSQKMISRVHEIEKEVDGLMHDSKMTGVRANNVFNDFIMLANTQFVENRVYDEDVSQEDSAKGEEGSEEKEKTREQREAELIPKVKEALELGINVIDQAFEQLDTHIADSDSEDEETAYRTDPLLEAKDPYITRPLPLMIGTPKFMEDDCVGLAEEESEEEESDHGSLSESESEREEEEEDRQKGGMMESSDEYSDSDEESDSAKPVKPGRIEDSESEGSDLFGEENEEKSESDVTESEEEEEEEPPVKKPSAPMDFASELAKKLNVPGAAPAQDSGEEEEERAPVKEVKETKRKDKKKREKKESTSSTKTKSKKKEKIEEEPFPADDEEDSPFGNKGGLFSGSKGLFDDSEEDEGDLFSESAPSKKSSKKIIESDDEEEEEEEKPVERKRTASSKKPKGGVSIFGDDAGDNMFSEKKAEKKPQSSAPPSSSSGGGGGGLFDNEEEEDDLFASAAPKKTEEKPKRKETSRGGAGLFDEEEEEDLFAESEKEEPAPPAKQENKKKLPPGAVPMFGGGPNPLAAAIKKHRKQDSDEDNDWSDEEKPRSASVKSSQSVTSINSLSKSTGVSKASSKPSPSPSSNSLFDEEADDNALFSAPAKPRADSKSKAKPTKSLFEDDEEEDLFASKPASKAPAKKPQKSAALFDDEEDDGLFAKPKESGKKKPVGGVSLFGEDVLSKKDTPAEKKPEPSKTSKPAKTALSLFDEDEEEEEGDIFGAPATKKESVKPSSASKTKGLFDEGNDMFGEEDSPGVDIFNKAEGAPKLKEAPVSKTTTSKGGGGLFEEEDDDLFSSTKSSAAESVPVGGVTTEESTDVPDKVEEQKPKKPVGGVSMFGGMDPMAALKNRKKEKEVKAKSEEPEEDMSDKPEPPPMEAPKTVKTSKPADPLFDDEEDDLFSSPPKHLQPEVVEEKEIKPKKPVGGISMFGGMDPMTAFGQKGKKENEVKVNDKTPTPKEVKATEDEDKPQLPPLDSPKLSGKAKPVDPLFGDDEDEDDMFKVAPIKNISTTRPSKPATSSKPIPPSKPKHSKSETSKKADIFGSPKSDDDEMFSSKPPVKEAQSSPLGSSQRKPVGGVSMFGGVDLFGAAKKSEPEAGSLLSGGDVEKKAESTGSVSVEKKMPGKIGKLKAGLAINPAAMLPGAAPPVKEPEVVAVGFDVPAQANTLESANKNRAKIQAKRRPPSRKGRQGGVPTPSVEEEPTPSAAAPPPKQETPRTESRVPQPTSDLFGNDDLLAETDTVSDFMAPPPVPDNFDDEEKEDFFTSSKKGKDKILSDDDLFSSAAPSKSNSVMNSKNEEEEEEDLFGSSSVKNTSKFVSKEKVDSNSVGAIVNGGEDVLSEPKSATKPVQNEDEDLFAEKPKTKRPSDFEKILDEKSENTKPETKPAAVNDDDDLFANSSLTKKPAKQSKTAAEDDDIFADSSVNKKAASATKADDKKQEEDDLFGKSTQKTKKSGKARPKTKDEDIFKDDTDIFADVPSAKPKEKKKKKTAEKKSIFKDDDDDIFATSSSKPKAKKEKKTEAPKKTTTNVTDIFDDPLS</sequence>
<dbReference type="SMART" id="SM01182">
    <property type="entry name" value="EF-1_beta_acid"/>
    <property type="match status" value="10"/>
</dbReference>
<protein>
    <submittedName>
        <fullName evidence="5">WASH complex subunit 2C-like isoform X1</fullName>
    </submittedName>
</protein>
<keyword evidence="1" id="KW-0597">Phosphoprotein</keyword>
<feature type="compositionally biased region" description="Basic and acidic residues" evidence="2">
    <location>
        <begin position="546"/>
        <end position="562"/>
    </location>
</feature>
<feature type="region of interest" description="Disordered" evidence="2">
    <location>
        <begin position="112"/>
        <end position="140"/>
    </location>
</feature>
<feature type="compositionally biased region" description="Polar residues" evidence="2">
    <location>
        <begin position="1116"/>
        <end position="1126"/>
    </location>
</feature>
<feature type="compositionally biased region" description="Acidic residues" evidence="2">
    <location>
        <begin position="434"/>
        <end position="444"/>
    </location>
</feature>
<dbReference type="GO" id="GO:1901981">
    <property type="term" value="F:phosphatidylinositol phosphate binding"/>
    <property type="evidence" value="ECO:0007669"/>
    <property type="project" value="TreeGrafter"/>
</dbReference>
<feature type="compositionally biased region" description="Basic and acidic residues" evidence="2">
    <location>
        <begin position="261"/>
        <end position="273"/>
    </location>
</feature>
<feature type="domain" description="Elongation factor 1 beta central acidic region eukaryote" evidence="3">
    <location>
        <begin position="1521"/>
        <end position="1549"/>
    </location>
</feature>